<evidence type="ECO:0000256" key="1">
    <source>
        <dbReference type="ARBA" id="ARBA00001933"/>
    </source>
</evidence>
<dbReference type="SUPFAM" id="SSF53383">
    <property type="entry name" value="PLP-dependent transferases"/>
    <property type="match status" value="1"/>
</dbReference>
<dbReference type="Gene3D" id="3.90.1150.10">
    <property type="entry name" value="Aspartate Aminotransferase, domain 1"/>
    <property type="match status" value="1"/>
</dbReference>
<sequence length="372" mass="41876">MKTEKVLSDIPDNPYILLTPGPLSTSAAVRNAMLRDWCTWDEDYNIGVVQDIRTRLTEYATSQPEKYTAVLMQGSGSFGVEACLGTAVPEDGKLLIIANGAYGRRMVSFMQTMGRSYVLAEFSETEQPDIDKVNEILDKDKEISHVAMVFCETTTGILNPVREICLLAKEKEKMTIVDAMSAFGGIPMDMEGWGIDYLISSSNKCIQGVPGFSFIIASVQKLALCEGNAHSHSLDVYDQWKTMDKKGKWRFTSPTHTVRAFQQALNELDKEGGIEKRYSRYSKNQQRLREGMKEIGYETLLDEGMQSPIITAFCYPDSSFEFKDFYEKMKEKGFVLYPGKVSDAETFRIGNIGEVYSEDIERLLKAVREVTA</sequence>
<dbReference type="InterPro" id="IPR000192">
    <property type="entry name" value="Aminotrans_V_dom"/>
</dbReference>
<accession>A0A926I906</accession>
<dbReference type="Gene3D" id="3.40.640.10">
    <property type="entry name" value="Type I PLP-dependent aspartate aminotransferase-like (Major domain)"/>
    <property type="match status" value="1"/>
</dbReference>
<dbReference type="PANTHER" id="PTHR42778">
    <property type="entry name" value="2-AMINOETHYLPHOSPHONATE--PYRUVATE TRANSAMINASE"/>
    <property type="match status" value="1"/>
</dbReference>
<organism evidence="11 12">
    <name type="scientific">Lentihominibacter hominis</name>
    <dbReference type="NCBI Taxonomy" id="2763645"/>
    <lineage>
        <taxon>Bacteria</taxon>
        <taxon>Bacillati</taxon>
        <taxon>Bacillota</taxon>
        <taxon>Clostridia</taxon>
        <taxon>Peptostreptococcales</taxon>
        <taxon>Anaerovoracaceae</taxon>
        <taxon>Lentihominibacter</taxon>
    </lineage>
</organism>
<comment type="cofactor">
    <cofactor evidence="1 7 9">
        <name>pyridoxal 5'-phosphate</name>
        <dbReference type="ChEBI" id="CHEBI:597326"/>
    </cofactor>
</comment>
<reference evidence="11" key="1">
    <citation type="submission" date="2020-08" db="EMBL/GenBank/DDBJ databases">
        <title>Genome public.</title>
        <authorList>
            <person name="Liu C."/>
            <person name="Sun Q."/>
        </authorList>
    </citation>
    <scope>NUCLEOTIDE SEQUENCE</scope>
    <source>
        <strain evidence="11">NSJ-24</strain>
    </source>
</reference>
<feature type="binding site" evidence="8">
    <location>
        <position position="348"/>
    </location>
    <ligand>
        <name>substrate</name>
    </ligand>
</feature>
<feature type="modified residue" description="N6-(pyridoxal phosphate)lysine" evidence="7 9">
    <location>
        <position position="204"/>
    </location>
</feature>
<evidence type="ECO:0000256" key="9">
    <source>
        <dbReference type="PIRSR" id="PIRSR000524-50"/>
    </source>
</evidence>
<dbReference type="NCBIfam" id="NF010006">
    <property type="entry name" value="PRK13479.1"/>
    <property type="match status" value="1"/>
</dbReference>
<dbReference type="InterPro" id="IPR015422">
    <property type="entry name" value="PyrdxlP-dep_Trfase_small"/>
</dbReference>
<feature type="domain" description="Aminotransferase class V" evidence="10">
    <location>
        <begin position="109"/>
        <end position="315"/>
    </location>
</feature>
<comment type="subunit">
    <text evidence="7">Homodimer.</text>
</comment>
<evidence type="ECO:0000256" key="3">
    <source>
        <dbReference type="ARBA" id="ARBA00022679"/>
    </source>
</evidence>
<dbReference type="AlphaFoldDB" id="A0A926I906"/>
<dbReference type="InterPro" id="IPR015424">
    <property type="entry name" value="PyrdxlP-dep_Trfase"/>
</dbReference>
<keyword evidence="5 7" id="KW-0670">Pyruvate</keyword>
<evidence type="ECO:0000313" key="11">
    <source>
        <dbReference type="EMBL" id="MBC8568666.1"/>
    </source>
</evidence>
<keyword evidence="4 7" id="KW-0663">Pyridoxal phosphate</keyword>
<dbReference type="PANTHER" id="PTHR42778:SF1">
    <property type="entry name" value="2-AMINOETHYLPHOSPHONATE--PYRUVATE TRANSAMINASE"/>
    <property type="match status" value="1"/>
</dbReference>
<evidence type="ECO:0000313" key="12">
    <source>
        <dbReference type="Proteomes" id="UP000610862"/>
    </source>
</evidence>
<evidence type="ECO:0000256" key="8">
    <source>
        <dbReference type="PIRSR" id="PIRSR000524-1"/>
    </source>
</evidence>
<comment type="caution">
    <text evidence="11">The sequence shown here is derived from an EMBL/GenBank/DDBJ whole genome shotgun (WGS) entry which is preliminary data.</text>
</comment>
<evidence type="ECO:0000256" key="7">
    <source>
        <dbReference type="HAMAP-Rule" id="MF_01376"/>
    </source>
</evidence>
<gene>
    <name evidence="7 11" type="primary">phnW</name>
    <name evidence="11" type="ORF">H8692_07845</name>
</gene>
<dbReference type="EC" id="2.6.1.37" evidence="7"/>
<dbReference type="Proteomes" id="UP000610862">
    <property type="component" value="Unassembled WGS sequence"/>
</dbReference>
<dbReference type="EMBL" id="JACRTA010000002">
    <property type="protein sequence ID" value="MBC8568666.1"/>
    <property type="molecule type" value="Genomic_DNA"/>
</dbReference>
<protein>
    <recommendedName>
        <fullName evidence="7">2-aminoethylphosphonate--pyruvate transaminase</fullName>
        <ecNumber evidence="7">2.6.1.37</ecNumber>
    </recommendedName>
    <alternativeName>
        <fullName evidence="7">2-aminoethylphosphonate aminotransferase</fullName>
    </alternativeName>
    <alternativeName>
        <fullName evidence="7">AEP transaminase</fullName>
        <shortName evidence="7">AEPT</shortName>
    </alternativeName>
</protein>
<dbReference type="GO" id="GO:0019700">
    <property type="term" value="P:organic phosphonate catabolic process"/>
    <property type="evidence" value="ECO:0007669"/>
    <property type="project" value="UniProtKB-UniRule"/>
</dbReference>
<keyword evidence="12" id="KW-1185">Reference proteome</keyword>
<dbReference type="InterPro" id="IPR015421">
    <property type="entry name" value="PyrdxlP-dep_Trfase_major"/>
</dbReference>
<dbReference type="NCBIfam" id="TIGR03301">
    <property type="entry name" value="PhnW-AepZ"/>
    <property type="match status" value="1"/>
</dbReference>
<dbReference type="GO" id="GO:0047304">
    <property type="term" value="F:2-aminoethylphosphonate-pyruvate transaminase activity"/>
    <property type="evidence" value="ECO:0007669"/>
    <property type="project" value="UniProtKB-UniRule"/>
</dbReference>
<dbReference type="NCBIfam" id="TIGR02326">
    <property type="entry name" value="transamin_PhnW"/>
    <property type="match status" value="1"/>
</dbReference>
<dbReference type="Pfam" id="PF00266">
    <property type="entry name" value="Aminotran_5"/>
    <property type="match status" value="1"/>
</dbReference>
<dbReference type="PIRSF" id="PIRSF000524">
    <property type="entry name" value="SPT"/>
    <property type="match status" value="1"/>
</dbReference>
<keyword evidence="2 7" id="KW-0032">Aminotransferase</keyword>
<evidence type="ECO:0000256" key="4">
    <source>
        <dbReference type="ARBA" id="ARBA00022898"/>
    </source>
</evidence>
<evidence type="ECO:0000256" key="5">
    <source>
        <dbReference type="ARBA" id="ARBA00023317"/>
    </source>
</evidence>
<proteinExistence type="inferred from homology"/>
<comment type="catalytic activity">
    <reaction evidence="6 7">
        <text>(2-aminoethyl)phosphonate + pyruvate = phosphonoacetaldehyde + L-alanine</text>
        <dbReference type="Rhea" id="RHEA:17021"/>
        <dbReference type="ChEBI" id="CHEBI:15361"/>
        <dbReference type="ChEBI" id="CHEBI:57418"/>
        <dbReference type="ChEBI" id="CHEBI:57972"/>
        <dbReference type="ChEBI" id="CHEBI:58383"/>
        <dbReference type="EC" id="2.6.1.37"/>
    </reaction>
</comment>
<name>A0A926I906_9FIRM</name>
<comment type="function">
    <text evidence="7">Involved in phosphonate degradation.</text>
</comment>
<dbReference type="InterPro" id="IPR012703">
    <property type="entry name" value="NH2EtPonate_pyrv_transaminase"/>
</dbReference>
<comment type="similarity">
    <text evidence="7">Belongs to the class-V pyridoxal-phosphate-dependent aminotransferase family. PhnW subfamily.</text>
</comment>
<evidence type="ECO:0000256" key="6">
    <source>
        <dbReference type="ARBA" id="ARBA00049460"/>
    </source>
</evidence>
<dbReference type="RefSeq" id="WP_187525392.1">
    <property type="nucleotide sequence ID" value="NZ_JACRTA010000002.1"/>
</dbReference>
<evidence type="ECO:0000256" key="2">
    <source>
        <dbReference type="ARBA" id="ARBA00022576"/>
    </source>
</evidence>
<dbReference type="HAMAP" id="MF_01376">
    <property type="entry name" value="PhnW_aminotrans_5"/>
    <property type="match status" value="1"/>
</dbReference>
<dbReference type="InterPro" id="IPR024169">
    <property type="entry name" value="SP_NH2Trfase/AEP_transaminase"/>
</dbReference>
<keyword evidence="3 7" id="KW-0808">Transferase</keyword>
<evidence type="ECO:0000259" key="10">
    <source>
        <dbReference type="Pfam" id="PF00266"/>
    </source>
</evidence>